<protein>
    <submittedName>
        <fullName evidence="7">Sorbitol dehydrogenase</fullName>
    </submittedName>
</protein>
<feature type="domain" description="Alcohol dehydrogenase-like N-terminal" evidence="6">
    <location>
        <begin position="25"/>
        <end position="139"/>
    </location>
</feature>
<dbReference type="SUPFAM" id="SSF50129">
    <property type="entry name" value="GroES-like"/>
    <property type="match status" value="1"/>
</dbReference>
<evidence type="ECO:0000256" key="2">
    <source>
        <dbReference type="ARBA" id="ARBA00022833"/>
    </source>
</evidence>
<evidence type="ECO:0000256" key="4">
    <source>
        <dbReference type="RuleBase" id="RU361277"/>
    </source>
</evidence>
<evidence type="ECO:0000256" key="1">
    <source>
        <dbReference type="ARBA" id="ARBA00022723"/>
    </source>
</evidence>
<evidence type="ECO:0000256" key="3">
    <source>
        <dbReference type="ARBA" id="ARBA00023002"/>
    </source>
</evidence>
<evidence type="ECO:0000313" key="8">
    <source>
        <dbReference type="Proteomes" id="UP001366166"/>
    </source>
</evidence>
<dbReference type="Pfam" id="PF08240">
    <property type="entry name" value="ADH_N"/>
    <property type="match status" value="1"/>
</dbReference>
<proteinExistence type="inferred from homology"/>
<dbReference type="InterPro" id="IPR036291">
    <property type="entry name" value="NAD(P)-bd_dom_sf"/>
</dbReference>
<comment type="cofactor">
    <cofactor evidence="4">
        <name>Zn(2+)</name>
        <dbReference type="ChEBI" id="CHEBI:29105"/>
    </cofactor>
</comment>
<keyword evidence="2 4" id="KW-0862">Zinc</keyword>
<sequence length="350" mass="37486">MLAVVKDLPQAQRVAVMEVPEPKLQPGWVLVKVELAGICGSDLHAYHWTPDYQERFAGMLPAILGHEYTGVVQELGPGVEDVAVGDRVVSRTPISCGRCPACLAGQEAICDHRRLLGVHYAGAMAQYVAVPARNCHVLPPDYPVELAVLSEPISIAFNAVLKLGSMQGRNVAIIGPGPIGYLVALLAELGGANRIFVLGLPKDEPRLAIFQENLARVSTATNLDEMQDLIKERTRSGGADAAFEVSGAPVGLDIGLRLVRKRGTVVLLGIISSTAQVNTNLAVRTETTIIGSPAAPERTWRRMLDYLANLPEANQASFMRAIGETLPLEKAAEAIERLAAGQGFKTVLRP</sequence>
<dbReference type="SUPFAM" id="SSF51735">
    <property type="entry name" value="NAD(P)-binding Rossmann-fold domains"/>
    <property type="match status" value="1"/>
</dbReference>
<dbReference type="PANTHER" id="PTHR43401">
    <property type="entry name" value="L-THREONINE 3-DEHYDROGENASE"/>
    <property type="match status" value="1"/>
</dbReference>
<dbReference type="AlphaFoldDB" id="A0AAU9EV34"/>
<keyword evidence="8" id="KW-1185">Reference proteome</keyword>
<dbReference type="EMBL" id="AP028679">
    <property type="protein sequence ID" value="BEQ16944.1"/>
    <property type="molecule type" value="Genomic_DNA"/>
</dbReference>
<dbReference type="PANTHER" id="PTHR43401:SF2">
    <property type="entry name" value="L-THREONINE 3-DEHYDROGENASE"/>
    <property type="match status" value="1"/>
</dbReference>
<evidence type="ECO:0000259" key="6">
    <source>
        <dbReference type="Pfam" id="PF08240"/>
    </source>
</evidence>
<accession>A0AAU9EV34</accession>
<name>A0AAU9EV34_9BACT</name>
<dbReference type="GO" id="GO:0008270">
    <property type="term" value="F:zinc ion binding"/>
    <property type="evidence" value="ECO:0007669"/>
    <property type="project" value="InterPro"/>
</dbReference>
<dbReference type="GO" id="GO:0016491">
    <property type="term" value="F:oxidoreductase activity"/>
    <property type="evidence" value="ECO:0007669"/>
    <property type="project" value="UniProtKB-KW"/>
</dbReference>
<evidence type="ECO:0000313" key="7">
    <source>
        <dbReference type="EMBL" id="BEQ16944.1"/>
    </source>
</evidence>
<keyword evidence="3" id="KW-0560">Oxidoreductase</keyword>
<keyword evidence="1 4" id="KW-0479">Metal-binding</keyword>
<organism evidence="7 8">
    <name type="scientific">Desulfoferula mesophila</name>
    <dbReference type="NCBI Taxonomy" id="3058419"/>
    <lineage>
        <taxon>Bacteria</taxon>
        <taxon>Pseudomonadati</taxon>
        <taxon>Thermodesulfobacteriota</taxon>
        <taxon>Desulfarculia</taxon>
        <taxon>Desulfarculales</taxon>
        <taxon>Desulfarculaceae</taxon>
        <taxon>Desulfoferula</taxon>
    </lineage>
</organism>
<evidence type="ECO:0000259" key="5">
    <source>
        <dbReference type="Pfam" id="PF00107"/>
    </source>
</evidence>
<dbReference type="RefSeq" id="WP_338603510.1">
    <property type="nucleotide sequence ID" value="NZ_AP028679.1"/>
</dbReference>
<dbReference type="InterPro" id="IPR002328">
    <property type="entry name" value="ADH_Zn_CS"/>
</dbReference>
<dbReference type="Gene3D" id="3.90.180.10">
    <property type="entry name" value="Medium-chain alcohol dehydrogenases, catalytic domain"/>
    <property type="match status" value="1"/>
</dbReference>
<dbReference type="InterPro" id="IPR011032">
    <property type="entry name" value="GroES-like_sf"/>
</dbReference>
<dbReference type="Gene3D" id="3.40.50.720">
    <property type="entry name" value="NAD(P)-binding Rossmann-like Domain"/>
    <property type="match status" value="1"/>
</dbReference>
<dbReference type="Proteomes" id="UP001366166">
    <property type="component" value="Chromosome"/>
</dbReference>
<gene>
    <name evidence="7" type="ORF">FAK_40100</name>
</gene>
<dbReference type="PROSITE" id="PS00059">
    <property type="entry name" value="ADH_ZINC"/>
    <property type="match status" value="1"/>
</dbReference>
<dbReference type="KEGG" id="dmp:FAK_40100"/>
<feature type="domain" description="Alcohol dehydrogenase-like C-terminal" evidence="5">
    <location>
        <begin position="178"/>
        <end position="308"/>
    </location>
</feature>
<dbReference type="InterPro" id="IPR013154">
    <property type="entry name" value="ADH-like_N"/>
</dbReference>
<comment type="similarity">
    <text evidence="4">Belongs to the zinc-containing alcohol dehydrogenase family.</text>
</comment>
<dbReference type="InterPro" id="IPR050129">
    <property type="entry name" value="Zn_alcohol_dh"/>
</dbReference>
<reference evidence="8" key="1">
    <citation type="journal article" date="2023" name="Arch. Microbiol.">
        <title>Desulfoferula mesophilus gen. nov. sp. nov., a mesophilic sulfate-reducing bacterium isolated from a brackish lake sediment.</title>
        <authorList>
            <person name="Watanabe T."/>
            <person name="Yabe T."/>
            <person name="Tsuji J.M."/>
            <person name="Fukui M."/>
        </authorList>
    </citation>
    <scope>NUCLEOTIDE SEQUENCE [LARGE SCALE GENOMIC DNA]</scope>
    <source>
        <strain evidence="8">12FAK</strain>
    </source>
</reference>
<dbReference type="InterPro" id="IPR013149">
    <property type="entry name" value="ADH-like_C"/>
</dbReference>
<dbReference type="Pfam" id="PF00107">
    <property type="entry name" value="ADH_zinc_N"/>
    <property type="match status" value="1"/>
</dbReference>